<dbReference type="KEGG" id="sbj:CF168_02990"/>
<feature type="region of interest" description="Disordered" evidence="1">
    <location>
        <begin position="1"/>
        <end position="22"/>
    </location>
</feature>
<evidence type="ECO:0000313" key="3">
    <source>
        <dbReference type="EMBL" id="ASK67908.1"/>
    </source>
</evidence>
<name>A0A220UIA2_9GAMM</name>
<feature type="compositionally biased region" description="Polar residues" evidence="1">
    <location>
        <begin position="7"/>
        <end position="22"/>
    </location>
</feature>
<evidence type="ECO:0000256" key="1">
    <source>
        <dbReference type="SAM" id="MobiDB-lite"/>
    </source>
</evidence>
<dbReference type="SUPFAM" id="SSF53300">
    <property type="entry name" value="vWA-like"/>
    <property type="match status" value="1"/>
</dbReference>
<evidence type="ECO:0000259" key="2">
    <source>
        <dbReference type="Pfam" id="PF01882"/>
    </source>
</evidence>
<dbReference type="EMBL" id="CP022358">
    <property type="protein sequence ID" value="ASK67908.1"/>
    <property type="molecule type" value="Genomic_DNA"/>
</dbReference>
<feature type="domain" description="DUF58" evidence="2">
    <location>
        <begin position="73"/>
        <end position="259"/>
    </location>
</feature>
<dbReference type="RefSeq" id="WP_089066921.1">
    <property type="nucleotide sequence ID" value="NZ_CP022358.1"/>
</dbReference>
<dbReference type="AlphaFoldDB" id="A0A220UIA2"/>
<keyword evidence="4" id="KW-1185">Reference proteome</keyword>
<dbReference type="PANTHER" id="PTHR33608">
    <property type="entry name" value="BLL2464 PROTEIN"/>
    <property type="match status" value="1"/>
</dbReference>
<gene>
    <name evidence="3" type="ORF">CF168_02990</name>
</gene>
<accession>A0A220UIA2</accession>
<protein>
    <submittedName>
        <fullName evidence="3">DUF58 domain-containing protein</fullName>
    </submittedName>
</protein>
<organism evidence="3 4">
    <name type="scientific">Shewanella bicestrii</name>
    <dbReference type="NCBI Taxonomy" id="2018305"/>
    <lineage>
        <taxon>Bacteria</taxon>
        <taxon>Pseudomonadati</taxon>
        <taxon>Pseudomonadota</taxon>
        <taxon>Gammaproteobacteria</taxon>
        <taxon>Alteromonadales</taxon>
        <taxon>Shewanellaceae</taxon>
        <taxon>Shewanella</taxon>
    </lineage>
</organism>
<evidence type="ECO:0000313" key="4">
    <source>
        <dbReference type="Proteomes" id="UP000198367"/>
    </source>
</evidence>
<reference evidence="3 4" key="1">
    <citation type="submission" date="2017-07" db="EMBL/GenBank/DDBJ databases">
        <title>Phenotypical and genomic characterization of a clinical isolate of Shewanella bicestrii sp. nov. producing an extended-spectrum beta-lactamase and a new oxacillinase variant.</title>
        <authorList>
            <person name="Jousset A.B."/>
            <person name="Bonnin R.A."/>
            <person name="Girlich D."/>
            <person name="Dabos L."/>
            <person name="Potron A."/>
            <person name="Dortet L."/>
            <person name="Glaser P."/>
            <person name="Naas T."/>
        </authorList>
    </citation>
    <scope>NUCLEOTIDE SEQUENCE [LARGE SCALE GENOMIC DNA]</scope>
    <source>
        <strain evidence="3 4">JAB-1</strain>
    </source>
</reference>
<sequence length="331" mass="37350">MALASLAASTRTQSSMSAAAKQQDSRIYASLPQLVRLQGQTTQIKMLSLRYSRAHLSGRYQSHQRGRGLNFEELRHYQLGDDIRQMDWKVTQRTGKPHVRSYTEEKDRQVILCVDQRSSMYFGSVSHMKSVVAAEIAALMGWLALANNDRVGLLISATQQLHWCSAKRGTAHFLMGLDRLIQANHSLSAASRDSKRVSFAQWMQILSQRSLKAATLVIVSDFADADNQSLKQLKYLQQHNDVLCIFISDPMETHVPEDSVSSTWVVGDGQYQLALQKGQQTAEVNKALQKQYLEKQTQLKNLMAMQRMPFIEIGTQGDHLLQLARTLSDIQ</sequence>
<dbReference type="Pfam" id="PF01882">
    <property type="entry name" value="DUF58"/>
    <property type="match status" value="1"/>
</dbReference>
<dbReference type="InterPro" id="IPR036465">
    <property type="entry name" value="vWFA_dom_sf"/>
</dbReference>
<dbReference type="Gene3D" id="3.40.50.410">
    <property type="entry name" value="von Willebrand factor, type A domain"/>
    <property type="match status" value="1"/>
</dbReference>
<proteinExistence type="predicted"/>
<dbReference type="Proteomes" id="UP000198367">
    <property type="component" value="Chromosome"/>
</dbReference>
<dbReference type="InterPro" id="IPR002881">
    <property type="entry name" value="DUF58"/>
</dbReference>
<dbReference type="PANTHER" id="PTHR33608:SF12">
    <property type="entry name" value="DUF58 DOMAIN-CONTAINING PROTEIN"/>
    <property type="match status" value="1"/>
</dbReference>